<feature type="compositionally biased region" description="Low complexity" evidence="1">
    <location>
        <begin position="322"/>
        <end position="332"/>
    </location>
</feature>
<feature type="compositionally biased region" description="Polar residues" evidence="1">
    <location>
        <begin position="178"/>
        <end position="196"/>
    </location>
</feature>
<feature type="compositionally biased region" description="Low complexity" evidence="1">
    <location>
        <begin position="62"/>
        <end position="74"/>
    </location>
</feature>
<accession>A0AAV4BU72</accession>
<evidence type="ECO:0000313" key="2">
    <source>
        <dbReference type="EMBL" id="GFO22348.1"/>
    </source>
</evidence>
<feature type="region of interest" description="Disordered" evidence="1">
    <location>
        <begin position="178"/>
        <end position="345"/>
    </location>
</feature>
<dbReference type="AlphaFoldDB" id="A0AAV4BU72"/>
<keyword evidence="3" id="KW-1185">Reference proteome</keyword>
<organism evidence="2 3">
    <name type="scientific">Plakobranchus ocellatus</name>
    <dbReference type="NCBI Taxonomy" id="259542"/>
    <lineage>
        <taxon>Eukaryota</taxon>
        <taxon>Metazoa</taxon>
        <taxon>Spiralia</taxon>
        <taxon>Lophotrochozoa</taxon>
        <taxon>Mollusca</taxon>
        <taxon>Gastropoda</taxon>
        <taxon>Heterobranchia</taxon>
        <taxon>Euthyneura</taxon>
        <taxon>Panpulmonata</taxon>
        <taxon>Sacoglossa</taxon>
        <taxon>Placobranchoidea</taxon>
        <taxon>Plakobranchidae</taxon>
        <taxon>Plakobranchus</taxon>
    </lineage>
</organism>
<feature type="compositionally biased region" description="Acidic residues" evidence="1">
    <location>
        <begin position="229"/>
        <end position="238"/>
    </location>
</feature>
<dbReference type="Proteomes" id="UP000735302">
    <property type="component" value="Unassembled WGS sequence"/>
</dbReference>
<evidence type="ECO:0000313" key="3">
    <source>
        <dbReference type="Proteomes" id="UP000735302"/>
    </source>
</evidence>
<feature type="compositionally biased region" description="Acidic residues" evidence="1">
    <location>
        <begin position="247"/>
        <end position="258"/>
    </location>
</feature>
<evidence type="ECO:0000256" key="1">
    <source>
        <dbReference type="SAM" id="MobiDB-lite"/>
    </source>
</evidence>
<feature type="region of interest" description="Disordered" evidence="1">
    <location>
        <begin position="1"/>
        <end position="26"/>
    </location>
</feature>
<gene>
    <name evidence="2" type="ORF">PoB_004885300</name>
</gene>
<sequence length="786" mass="86297">MEESAKKTFTGDSFGNLDLSNTSQDAETDIAVSTGITGKRPQYIRQVNSSSTGFGFPNQEVKLSTSNENLNSSTKTRERDMETLVESHTPSETPEDSHTPLQSHLKSQSVVQPEGEIDQNENDTYNEEYSVQETIEFNNSSSSRNNGKVDNKREECEFLQEGDVANIINTKVSIIDQSDSENGNTSIDINNNTGYQMPQEGETSRTNLSDPVLETEFQEGTEKNVEIENITDEDDDIINENSASDDKSEEEEDDEESDCLLLGNSTRPQTRSTLREVPGGMRAKANTPASQFTNTVEGLDDQHTPKAVQMDSVRPTPKRSRQSFLSLRSRPSPGAPEIGDGTRGPLQVRGTYGAMWPAAGNHSYEPAQICVRNASRGSRDEVFQRAMTLMSNRCTSARGEQEELFSTREPPFGIHIPQYFYVQQKKPSPMSPLKVWRGYKGNVYFEPINVRRIRSAHGDPYSNQLERVSTDQMSNMVASRGPLTPATRATTAASSQALRSYRYIEPPPSASPQVFVMDKQAVINSLRNSGTSSQGNREIQRDLHFIEGMESTGSLAVRPLSGSVVIGTGGARILSKINQKERKLLFKRDRLCKGPNFSAVDRRGKDFGNDTAAAGNSRKTSVHSSILTSPRSSSRFSSLRPGSRSAGPGIRPHRMSVSFPENEPELVVSGDKFAPPTVMSPLLRSTGHFPLGSGGADDEGASGHRAAVNSPDLVDARGMMMAMAMSPPLDPMRINLRHTTPASFDPASGGYRSKAGRGKKEGPRPLTCSEELKPFIKYSHDVKVNY</sequence>
<name>A0AAV4BU72_9GAST</name>
<comment type="caution">
    <text evidence="2">The sequence shown here is derived from an EMBL/GenBank/DDBJ whole genome shotgun (WGS) entry which is preliminary data.</text>
</comment>
<feature type="compositionally biased region" description="Polar residues" evidence="1">
    <location>
        <begin position="287"/>
        <end position="296"/>
    </location>
</feature>
<feature type="region of interest" description="Disordered" evidence="1">
    <location>
        <begin position="602"/>
        <end position="657"/>
    </location>
</feature>
<feature type="region of interest" description="Disordered" evidence="1">
    <location>
        <begin position="739"/>
        <end position="766"/>
    </location>
</feature>
<dbReference type="EMBL" id="BLXT01005378">
    <property type="protein sequence ID" value="GFO22348.1"/>
    <property type="molecule type" value="Genomic_DNA"/>
</dbReference>
<feature type="region of interest" description="Disordered" evidence="1">
    <location>
        <begin position="48"/>
        <end position="117"/>
    </location>
</feature>
<feature type="compositionally biased region" description="Polar residues" evidence="1">
    <location>
        <begin position="99"/>
        <end position="111"/>
    </location>
</feature>
<feature type="compositionally biased region" description="Low complexity" evidence="1">
    <location>
        <begin position="624"/>
        <end position="645"/>
    </location>
</feature>
<protein>
    <submittedName>
        <fullName evidence="2">Uncharacterized protein</fullName>
    </submittedName>
</protein>
<proteinExistence type="predicted"/>
<reference evidence="2 3" key="1">
    <citation type="journal article" date="2021" name="Elife">
        <title>Chloroplast acquisition without the gene transfer in kleptoplastic sea slugs, Plakobranchus ocellatus.</title>
        <authorList>
            <person name="Maeda T."/>
            <person name="Takahashi S."/>
            <person name="Yoshida T."/>
            <person name="Shimamura S."/>
            <person name="Takaki Y."/>
            <person name="Nagai Y."/>
            <person name="Toyoda A."/>
            <person name="Suzuki Y."/>
            <person name="Arimoto A."/>
            <person name="Ishii H."/>
            <person name="Satoh N."/>
            <person name="Nishiyama T."/>
            <person name="Hasebe M."/>
            <person name="Maruyama T."/>
            <person name="Minagawa J."/>
            <person name="Obokata J."/>
            <person name="Shigenobu S."/>
        </authorList>
    </citation>
    <scope>NUCLEOTIDE SEQUENCE [LARGE SCALE GENOMIC DNA]</scope>
</reference>
<feature type="compositionally biased region" description="Polar residues" evidence="1">
    <location>
        <begin position="263"/>
        <end position="272"/>
    </location>
</feature>
<feature type="compositionally biased region" description="Polar residues" evidence="1">
    <location>
        <begin position="10"/>
        <end position="25"/>
    </location>
</feature>